<dbReference type="Pfam" id="PF07522">
    <property type="entry name" value="DRMBL"/>
    <property type="match status" value="1"/>
</dbReference>
<dbReference type="PANTHER" id="PTHR23240:SF6">
    <property type="entry name" value="DNA CROSS-LINK REPAIR 1A PROTEIN"/>
    <property type="match status" value="1"/>
</dbReference>
<reference evidence="3 4" key="1">
    <citation type="journal article" date="2024" name="Nat. Commun.">
        <title>Phylogenomics reveals the evolutionary origins of lichenization in chlorophyte algae.</title>
        <authorList>
            <person name="Puginier C."/>
            <person name="Libourel C."/>
            <person name="Otte J."/>
            <person name="Skaloud P."/>
            <person name="Haon M."/>
            <person name="Grisel S."/>
            <person name="Petersen M."/>
            <person name="Berrin J.G."/>
            <person name="Delaux P.M."/>
            <person name="Dal Grande F."/>
            <person name="Keller J."/>
        </authorList>
    </citation>
    <scope>NUCLEOTIDE SEQUENCE [LARGE SCALE GENOMIC DNA]</scope>
    <source>
        <strain evidence="3 4">SAG 2036</strain>
    </source>
</reference>
<comment type="caution">
    <text evidence="3">The sequence shown here is derived from an EMBL/GenBank/DDBJ whole genome shotgun (WGS) entry which is preliminary data.</text>
</comment>
<dbReference type="GO" id="GO:0003684">
    <property type="term" value="F:damaged DNA binding"/>
    <property type="evidence" value="ECO:0007669"/>
    <property type="project" value="TreeGrafter"/>
</dbReference>
<keyword evidence="4" id="KW-1185">Reference proteome</keyword>
<dbReference type="EMBL" id="JALJOQ010000281">
    <property type="protein sequence ID" value="KAK9786081.1"/>
    <property type="molecule type" value="Genomic_DNA"/>
</dbReference>
<dbReference type="Proteomes" id="UP001465755">
    <property type="component" value="Unassembled WGS sequence"/>
</dbReference>
<gene>
    <name evidence="3" type="ORF">WJX73_006448</name>
</gene>
<feature type="compositionally biased region" description="Polar residues" evidence="1">
    <location>
        <begin position="1"/>
        <end position="12"/>
    </location>
</feature>
<feature type="region of interest" description="Disordered" evidence="1">
    <location>
        <begin position="1"/>
        <end position="32"/>
    </location>
</feature>
<dbReference type="Gene3D" id="3.40.50.12650">
    <property type="match status" value="1"/>
</dbReference>
<dbReference type="GO" id="GO:0035312">
    <property type="term" value="F:5'-3' DNA exonuclease activity"/>
    <property type="evidence" value="ECO:0007669"/>
    <property type="project" value="TreeGrafter"/>
</dbReference>
<dbReference type="InterPro" id="IPR011084">
    <property type="entry name" value="DRMBL"/>
</dbReference>
<dbReference type="GO" id="GO:0036297">
    <property type="term" value="P:interstrand cross-link repair"/>
    <property type="evidence" value="ECO:0007669"/>
    <property type="project" value="TreeGrafter"/>
</dbReference>
<feature type="domain" description="DNA repair metallo-beta-lactamase" evidence="2">
    <location>
        <begin position="112"/>
        <end position="180"/>
    </location>
</feature>
<sequence>MSQKKPSAQQPERSLGKAKRSRGRLKDEVGKDSCTQIPAHTVATPGQVVELACQAVRAEAFNPATLFQFGSQSLTDTSLGLQVAMRLQLKLYISRTKRKAQSALKLPESAAGLLTAEHTHAKLHAVRLRDITFKQLHRLMRKYRGRYSTMVAFLPSGAAGVQAHRQQRGPLIIYTIPFSQE</sequence>
<evidence type="ECO:0000313" key="4">
    <source>
        <dbReference type="Proteomes" id="UP001465755"/>
    </source>
</evidence>
<accession>A0AAW1NM35</accession>
<protein>
    <recommendedName>
        <fullName evidence="2">DNA repair metallo-beta-lactamase domain-containing protein</fullName>
    </recommendedName>
</protein>
<organism evidence="3 4">
    <name type="scientific">Symbiochloris irregularis</name>
    <dbReference type="NCBI Taxonomy" id="706552"/>
    <lineage>
        <taxon>Eukaryota</taxon>
        <taxon>Viridiplantae</taxon>
        <taxon>Chlorophyta</taxon>
        <taxon>core chlorophytes</taxon>
        <taxon>Trebouxiophyceae</taxon>
        <taxon>Trebouxiales</taxon>
        <taxon>Trebouxiaceae</taxon>
        <taxon>Symbiochloris</taxon>
    </lineage>
</organism>
<evidence type="ECO:0000313" key="3">
    <source>
        <dbReference type="EMBL" id="KAK9786081.1"/>
    </source>
</evidence>
<proteinExistence type="predicted"/>
<dbReference type="AlphaFoldDB" id="A0AAW1NM35"/>
<dbReference type="GO" id="GO:0006303">
    <property type="term" value="P:double-strand break repair via nonhomologous end joining"/>
    <property type="evidence" value="ECO:0007669"/>
    <property type="project" value="TreeGrafter"/>
</dbReference>
<dbReference type="PANTHER" id="PTHR23240">
    <property type="entry name" value="DNA CROSS-LINK REPAIR PROTEIN PSO2/SNM1-RELATED"/>
    <property type="match status" value="1"/>
</dbReference>
<name>A0AAW1NM35_9CHLO</name>
<evidence type="ECO:0000259" key="2">
    <source>
        <dbReference type="Pfam" id="PF07522"/>
    </source>
</evidence>
<evidence type="ECO:0000256" key="1">
    <source>
        <dbReference type="SAM" id="MobiDB-lite"/>
    </source>
</evidence>